<dbReference type="InterPro" id="IPR043202">
    <property type="entry name" value="Band-7_stomatin-like"/>
</dbReference>
<dbReference type="GO" id="GO:0005886">
    <property type="term" value="C:plasma membrane"/>
    <property type="evidence" value="ECO:0007669"/>
    <property type="project" value="InterPro"/>
</dbReference>
<feature type="compositionally biased region" description="Basic and acidic residues" evidence="4">
    <location>
        <begin position="253"/>
        <end position="264"/>
    </location>
</feature>
<dbReference type="InterPro" id="IPR001107">
    <property type="entry name" value="Band_7"/>
</dbReference>
<evidence type="ECO:0000256" key="2">
    <source>
        <dbReference type="ARBA" id="ARBA00008164"/>
    </source>
</evidence>
<keyword evidence="3" id="KW-0472">Membrane</keyword>
<protein>
    <recommendedName>
        <fullName evidence="5">Band 7 domain-containing protein</fullName>
    </recommendedName>
</protein>
<evidence type="ECO:0000256" key="3">
    <source>
        <dbReference type="ARBA" id="ARBA00023136"/>
    </source>
</evidence>
<dbReference type="SMART" id="SM00244">
    <property type="entry name" value="PHB"/>
    <property type="match status" value="1"/>
</dbReference>
<dbReference type="PRINTS" id="PR00721">
    <property type="entry name" value="STOMATIN"/>
</dbReference>
<accession>A0AAD7Z138</accession>
<reference evidence="6" key="1">
    <citation type="submission" date="2023-03" db="EMBL/GenBank/DDBJ databases">
        <title>Chromosome-level genomes of two armyworms, Mythimna separata and Mythimna loreyi, provide insights into the biosynthesis and reception of sex pheromones.</title>
        <authorList>
            <person name="Zhao H."/>
        </authorList>
    </citation>
    <scope>NUCLEOTIDE SEQUENCE</scope>
    <source>
        <strain evidence="6">BeijingLab</strain>
        <tissue evidence="6">Pupa</tissue>
    </source>
</reference>
<evidence type="ECO:0000256" key="4">
    <source>
        <dbReference type="SAM" id="MobiDB-lite"/>
    </source>
</evidence>
<sequence>MCFAFVVLNEFERAVVFRLGKVSGGPRGPGIIRIIPCIDKVTKLDMRTYSFDVAPQEILTKDSVTVAVDAVVFYRVNDPLKAIVQVADFRESTELLAATTLRNVLGTRDLSQLLSDREAISASMRAGLDHATEPWGIEVERVEIKDVRLPEQLQRAMAAEAEATREAKAKIITAEGEIKAAQALREASNLLTDNPTALQLRYLQALNSVSAEKNSTIVFPFPMEFLRGFMKGSPGWRSSSPRAIAAPPGYHHAGTDTKQTKGTDSDSYVEGTACCYV</sequence>
<feature type="region of interest" description="Disordered" evidence="4">
    <location>
        <begin position="238"/>
        <end position="267"/>
    </location>
</feature>
<comment type="subcellular location">
    <subcellularLocation>
        <location evidence="1">Membrane</location>
    </subcellularLocation>
</comment>
<name>A0AAD7Z138_MYTSE</name>
<dbReference type="FunFam" id="3.30.479.30:FF:000002">
    <property type="entry name" value="band 7 protein AGAP004871"/>
    <property type="match status" value="1"/>
</dbReference>
<evidence type="ECO:0000313" key="7">
    <source>
        <dbReference type="Proteomes" id="UP001231518"/>
    </source>
</evidence>
<evidence type="ECO:0000313" key="6">
    <source>
        <dbReference type="EMBL" id="KAJ8732913.1"/>
    </source>
</evidence>
<dbReference type="Gene3D" id="6.10.250.2090">
    <property type="match status" value="1"/>
</dbReference>
<proteinExistence type="inferred from homology"/>
<dbReference type="PANTHER" id="PTHR10264">
    <property type="entry name" value="BAND 7 PROTEIN-RELATED"/>
    <property type="match status" value="1"/>
</dbReference>
<dbReference type="Proteomes" id="UP001231518">
    <property type="component" value="Chromosome 6"/>
</dbReference>
<dbReference type="AlphaFoldDB" id="A0AAD7Z138"/>
<feature type="domain" description="Band 7" evidence="5">
    <location>
        <begin position="3"/>
        <end position="161"/>
    </location>
</feature>
<dbReference type="SUPFAM" id="SSF117892">
    <property type="entry name" value="Band 7/SPFH domain"/>
    <property type="match status" value="1"/>
</dbReference>
<dbReference type="PANTHER" id="PTHR10264:SF19">
    <property type="entry name" value="AT06885P-RELATED"/>
    <property type="match status" value="1"/>
</dbReference>
<comment type="similarity">
    <text evidence="2">Belongs to the band 7/mec-2 family.</text>
</comment>
<dbReference type="InterPro" id="IPR001972">
    <property type="entry name" value="Stomatin_HflK_fam"/>
</dbReference>
<comment type="caution">
    <text evidence="6">The sequence shown here is derived from an EMBL/GenBank/DDBJ whole genome shotgun (WGS) entry which is preliminary data.</text>
</comment>
<dbReference type="EMBL" id="JARGEI010000004">
    <property type="protein sequence ID" value="KAJ8732913.1"/>
    <property type="molecule type" value="Genomic_DNA"/>
</dbReference>
<organism evidence="6 7">
    <name type="scientific">Mythimna separata</name>
    <name type="common">Oriental armyworm</name>
    <name type="synonym">Pseudaletia separata</name>
    <dbReference type="NCBI Taxonomy" id="271217"/>
    <lineage>
        <taxon>Eukaryota</taxon>
        <taxon>Metazoa</taxon>
        <taxon>Ecdysozoa</taxon>
        <taxon>Arthropoda</taxon>
        <taxon>Hexapoda</taxon>
        <taxon>Insecta</taxon>
        <taxon>Pterygota</taxon>
        <taxon>Neoptera</taxon>
        <taxon>Endopterygota</taxon>
        <taxon>Lepidoptera</taxon>
        <taxon>Glossata</taxon>
        <taxon>Ditrysia</taxon>
        <taxon>Noctuoidea</taxon>
        <taxon>Noctuidae</taxon>
        <taxon>Noctuinae</taxon>
        <taxon>Hadenini</taxon>
        <taxon>Mythimna</taxon>
    </lineage>
</organism>
<dbReference type="Gene3D" id="3.30.479.30">
    <property type="entry name" value="Band 7 domain"/>
    <property type="match status" value="1"/>
</dbReference>
<evidence type="ECO:0000259" key="5">
    <source>
        <dbReference type="SMART" id="SM00244"/>
    </source>
</evidence>
<gene>
    <name evidence="6" type="ORF">PYW07_015512</name>
</gene>
<dbReference type="InterPro" id="IPR036013">
    <property type="entry name" value="Band_7/SPFH_dom_sf"/>
</dbReference>
<keyword evidence="7" id="KW-1185">Reference proteome</keyword>
<evidence type="ECO:0000256" key="1">
    <source>
        <dbReference type="ARBA" id="ARBA00004370"/>
    </source>
</evidence>
<dbReference type="Pfam" id="PF01145">
    <property type="entry name" value="Band_7"/>
    <property type="match status" value="1"/>
</dbReference>